<feature type="domain" description="Septum formation inhibitor MinC N-terminal" evidence="9">
    <location>
        <begin position="8"/>
        <end position="81"/>
    </location>
</feature>
<keyword evidence="4 6" id="KW-0131">Cell cycle</keyword>
<dbReference type="EMBL" id="AGCM01000082">
    <property type="protein sequence ID" value="EHM54023.1"/>
    <property type="molecule type" value="Genomic_DNA"/>
</dbReference>
<evidence type="ECO:0000256" key="4">
    <source>
        <dbReference type="ARBA" id="ARBA00023306"/>
    </source>
</evidence>
<dbReference type="InterPro" id="IPR005526">
    <property type="entry name" value="Septum_form_inhib_MinC_C"/>
</dbReference>
<dbReference type="STRING" id="797473.HMPREF9080_01473"/>
<dbReference type="GO" id="GO:0000917">
    <property type="term" value="P:division septum assembly"/>
    <property type="evidence" value="ECO:0007669"/>
    <property type="project" value="UniProtKB-KW"/>
</dbReference>
<gene>
    <name evidence="6" type="primary">minC</name>
    <name evidence="10" type="ORF">HMPREF9080_01473</name>
</gene>
<organism evidence="10 11">
    <name type="scientific">Cardiobacterium valvarum F0432</name>
    <dbReference type="NCBI Taxonomy" id="797473"/>
    <lineage>
        <taxon>Bacteria</taxon>
        <taxon>Pseudomonadati</taxon>
        <taxon>Pseudomonadota</taxon>
        <taxon>Gammaproteobacteria</taxon>
        <taxon>Cardiobacteriales</taxon>
        <taxon>Cardiobacteriaceae</taxon>
        <taxon>Cardiobacterium</taxon>
    </lineage>
</organism>
<dbReference type="Gene3D" id="2.160.20.70">
    <property type="match status" value="1"/>
</dbReference>
<evidence type="ECO:0000256" key="7">
    <source>
        <dbReference type="SAM" id="MobiDB-lite"/>
    </source>
</evidence>
<dbReference type="Pfam" id="PF03775">
    <property type="entry name" value="MinC_C"/>
    <property type="match status" value="1"/>
</dbReference>
<dbReference type="InterPro" id="IPR036145">
    <property type="entry name" value="MinC_C_sf"/>
</dbReference>
<keyword evidence="2 6" id="KW-0132">Cell division</keyword>
<dbReference type="HOGENOM" id="CLU_067812_0_1_6"/>
<dbReference type="Gene3D" id="3.30.70.260">
    <property type="match status" value="1"/>
</dbReference>
<evidence type="ECO:0000259" key="8">
    <source>
        <dbReference type="Pfam" id="PF03775"/>
    </source>
</evidence>
<evidence type="ECO:0000259" key="9">
    <source>
        <dbReference type="Pfam" id="PF05209"/>
    </source>
</evidence>
<evidence type="ECO:0000256" key="3">
    <source>
        <dbReference type="ARBA" id="ARBA00023210"/>
    </source>
</evidence>
<feature type="domain" description="Septum formation inhibitor MinC C-terminal" evidence="8">
    <location>
        <begin position="137"/>
        <end position="233"/>
    </location>
</feature>
<reference evidence="10 11" key="1">
    <citation type="submission" date="2011-08" db="EMBL/GenBank/DDBJ databases">
        <authorList>
            <person name="Weinstock G."/>
            <person name="Sodergren E."/>
            <person name="Clifton S."/>
            <person name="Fulton L."/>
            <person name="Fulton B."/>
            <person name="Courtney L."/>
            <person name="Fronick C."/>
            <person name="Harrison M."/>
            <person name="Strong C."/>
            <person name="Farmer C."/>
            <person name="Delahaunty K."/>
            <person name="Markovic C."/>
            <person name="Hall O."/>
            <person name="Minx P."/>
            <person name="Tomlinson C."/>
            <person name="Mitreva M."/>
            <person name="Hou S."/>
            <person name="Chen J."/>
            <person name="Wollam A."/>
            <person name="Pepin K.H."/>
            <person name="Johnson M."/>
            <person name="Bhonagiri V."/>
            <person name="Zhang X."/>
            <person name="Suruliraj S."/>
            <person name="Warren W."/>
            <person name="Chinwalla A."/>
            <person name="Mardis E.R."/>
            <person name="Wilson R.K."/>
        </authorList>
    </citation>
    <scope>NUCLEOTIDE SEQUENCE [LARGE SCALE GENOMIC DNA]</scope>
    <source>
        <strain evidence="10 11">F0432</strain>
    </source>
</reference>
<name>G9ZFC8_9GAMM</name>
<dbReference type="InterPro" id="IPR007874">
    <property type="entry name" value="MinC_N"/>
</dbReference>
<dbReference type="Pfam" id="PF05209">
    <property type="entry name" value="MinC_N"/>
    <property type="match status" value="1"/>
</dbReference>
<dbReference type="PATRIC" id="fig|797473.3.peg.1185"/>
<evidence type="ECO:0000256" key="5">
    <source>
        <dbReference type="ARBA" id="ARBA00025606"/>
    </source>
</evidence>
<dbReference type="GO" id="GO:0051302">
    <property type="term" value="P:regulation of cell division"/>
    <property type="evidence" value="ECO:0007669"/>
    <property type="project" value="InterPro"/>
</dbReference>
<dbReference type="AlphaFoldDB" id="G9ZFC8"/>
<protein>
    <recommendedName>
        <fullName evidence="6">Probable septum site-determining protein MinC</fullName>
    </recommendedName>
</protein>
<sequence>MAMSDPIPFKGRNISITAVLLQDADTTGIDELLEAKIAQVPAGFFATQPLVADLSALDGFQADGKWLKTLKRIFERHGLCLIGISGGRLADGALAAAGLAEISGESKSGKAAPAAKTGEEPPVSRPAPPAAVPTKLVRHNIRSGQRVLAPGGDLVIIGSVSPGAEIYADGNITVYGALRGRAFAGGQDNTAAYIYCHTLGAELVSIAGFYQDMEQLQANGIHHNVFISLNADESMRIVSV</sequence>
<comment type="caution">
    <text evidence="10">The sequence shown here is derived from an EMBL/GenBank/DDBJ whole genome shotgun (WGS) entry which is preliminary data.</text>
</comment>
<dbReference type="HAMAP" id="MF_00267">
    <property type="entry name" value="MinC"/>
    <property type="match status" value="1"/>
</dbReference>
<accession>G9ZFC8</accession>
<dbReference type="GO" id="GO:0000902">
    <property type="term" value="P:cell morphogenesis"/>
    <property type="evidence" value="ECO:0007669"/>
    <property type="project" value="InterPro"/>
</dbReference>
<comment type="similarity">
    <text evidence="1 6">Belongs to the MinC family.</text>
</comment>
<comment type="function">
    <text evidence="5 6">Cell division inhibitor that blocks the formation of polar Z ring septums. Rapidly oscillates between the poles of the cell to destabilize FtsZ filaments that have formed before they mature into polar Z rings. Prevents FtsZ polymerization.</text>
</comment>
<dbReference type="PANTHER" id="PTHR34108:SF1">
    <property type="entry name" value="SEPTUM SITE-DETERMINING PROTEIN MINC"/>
    <property type="match status" value="1"/>
</dbReference>
<feature type="region of interest" description="Disordered" evidence="7">
    <location>
        <begin position="108"/>
        <end position="131"/>
    </location>
</feature>
<evidence type="ECO:0000313" key="11">
    <source>
        <dbReference type="Proteomes" id="UP000004750"/>
    </source>
</evidence>
<dbReference type="SUPFAM" id="SSF63848">
    <property type="entry name" value="Cell-division inhibitor MinC, C-terminal domain"/>
    <property type="match status" value="1"/>
</dbReference>
<evidence type="ECO:0000256" key="6">
    <source>
        <dbReference type="HAMAP-Rule" id="MF_00267"/>
    </source>
</evidence>
<evidence type="ECO:0000313" key="10">
    <source>
        <dbReference type="EMBL" id="EHM54023.1"/>
    </source>
</evidence>
<evidence type="ECO:0000256" key="2">
    <source>
        <dbReference type="ARBA" id="ARBA00022618"/>
    </source>
</evidence>
<proteinExistence type="inferred from homology"/>
<dbReference type="PANTHER" id="PTHR34108">
    <property type="entry name" value="SEPTUM SITE-DETERMINING PROTEIN MINC"/>
    <property type="match status" value="1"/>
</dbReference>
<comment type="subunit">
    <text evidence="6">Interacts with MinD and FtsZ.</text>
</comment>
<dbReference type="GO" id="GO:1901891">
    <property type="term" value="P:regulation of cell septum assembly"/>
    <property type="evidence" value="ECO:0007669"/>
    <property type="project" value="InterPro"/>
</dbReference>
<dbReference type="InterPro" id="IPR016098">
    <property type="entry name" value="CAP/MinC_C"/>
</dbReference>
<dbReference type="InterPro" id="IPR013033">
    <property type="entry name" value="MinC"/>
</dbReference>
<evidence type="ECO:0000256" key="1">
    <source>
        <dbReference type="ARBA" id="ARBA00006291"/>
    </source>
</evidence>
<dbReference type="Proteomes" id="UP000004750">
    <property type="component" value="Unassembled WGS sequence"/>
</dbReference>
<keyword evidence="3 6" id="KW-0717">Septation</keyword>
<dbReference type="NCBIfam" id="TIGR01222">
    <property type="entry name" value="minC"/>
    <property type="match status" value="1"/>
</dbReference>